<evidence type="ECO:0000259" key="2">
    <source>
        <dbReference type="PROSITE" id="PS50011"/>
    </source>
</evidence>
<keyword evidence="4" id="KW-1185">Reference proteome</keyword>
<organism evidence="3 4">
    <name type="scientific">Coleophoma crateriformis</name>
    <dbReference type="NCBI Taxonomy" id="565419"/>
    <lineage>
        <taxon>Eukaryota</taxon>
        <taxon>Fungi</taxon>
        <taxon>Dikarya</taxon>
        <taxon>Ascomycota</taxon>
        <taxon>Pezizomycotina</taxon>
        <taxon>Leotiomycetes</taxon>
        <taxon>Helotiales</taxon>
        <taxon>Dermateaceae</taxon>
        <taxon>Coleophoma</taxon>
    </lineage>
</organism>
<dbReference type="PANTHER" id="PTHR33112">
    <property type="entry name" value="DOMAIN PROTEIN, PUTATIVE-RELATED"/>
    <property type="match status" value="1"/>
</dbReference>
<dbReference type="GO" id="GO:0004672">
    <property type="term" value="F:protein kinase activity"/>
    <property type="evidence" value="ECO:0007669"/>
    <property type="project" value="InterPro"/>
</dbReference>
<dbReference type="InterPro" id="IPR010730">
    <property type="entry name" value="HET"/>
</dbReference>
<dbReference type="PANTHER" id="PTHR33112:SF10">
    <property type="entry name" value="TOL"/>
    <property type="match status" value="1"/>
</dbReference>
<dbReference type="Pfam" id="PF00069">
    <property type="entry name" value="Pkinase"/>
    <property type="match status" value="1"/>
</dbReference>
<feature type="region of interest" description="Disordered" evidence="1">
    <location>
        <begin position="505"/>
        <end position="524"/>
    </location>
</feature>
<evidence type="ECO:0000256" key="1">
    <source>
        <dbReference type="SAM" id="MobiDB-lite"/>
    </source>
</evidence>
<dbReference type="InterPro" id="IPR000719">
    <property type="entry name" value="Prot_kinase_dom"/>
</dbReference>
<dbReference type="SUPFAM" id="SSF56112">
    <property type="entry name" value="Protein kinase-like (PK-like)"/>
    <property type="match status" value="1"/>
</dbReference>
<proteinExistence type="predicted"/>
<feature type="domain" description="Protein kinase" evidence="2">
    <location>
        <begin position="182"/>
        <end position="486"/>
    </location>
</feature>
<comment type="caution">
    <text evidence="3">The sequence shown here is derived from an EMBL/GenBank/DDBJ whole genome shotgun (WGS) entry which is preliminary data.</text>
</comment>
<dbReference type="GO" id="GO:0005524">
    <property type="term" value="F:ATP binding"/>
    <property type="evidence" value="ECO:0007669"/>
    <property type="project" value="InterPro"/>
</dbReference>
<dbReference type="CDD" id="cd00180">
    <property type="entry name" value="PKc"/>
    <property type="match status" value="1"/>
</dbReference>
<dbReference type="Pfam" id="PF06985">
    <property type="entry name" value="HET"/>
    <property type="match status" value="1"/>
</dbReference>
<dbReference type="Proteomes" id="UP000256328">
    <property type="component" value="Unassembled WGS sequence"/>
</dbReference>
<dbReference type="Gene3D" id="1.10.510.10">
    <property type="entry name" value="Transferase(Phosphotransferase) domain 1"/>
    <property type="match status" value="1"/>
</dbReference>
<evidence type="ECO:0000313" key="3">
    <source>
        <dbReference type="EMBL" id="RDW57838.1"/>
    </source>
</evidence>
<reference evidence="3 4" key="1">
    <citation type="journal article" date="2018" name="IMA Fungus">
        <title>IMA Genome-F 9: Draft genome sequence of Annulohypoxylon stygium, Aspergillus mulundensis, Berkeleyomyces basicola (syn. Thielaviopsis basicola), Ceratocystis smalleyi, two Cercospora beticola strains, Coleophoma cylindrospora, Fusarium fracticaudum, Phialophora cf. hyalina, and Morchella septimelata.</title>
        <authorList>
            <person name="Wingfield B.D."/>
            <person name="Bills G.F."/>
            <person name="Dong Y."/>
            <person name="Huang W."/>
            <person name="Nel W.J."/>
            <person name="Swalarsk-Parry B.S."/>
            <person name="Vaghefi N."/>
            <person name="Wilken P.M."/>
            <person name="An Z."/>
            <person name="de Beer Z.W."/>
            <person name="De Vos L."/>
            <person name="Chen L."/>
            <person name="Duong T.A."/>
            <person name="Gao Y."/>
            <person name="Hammerbacher A."/>
            <person name="Kikkert J.R."/>
            <person name="Li Y."/>
            <person name="Li H."/>
            <person name="Li K."/>
            <person name="Li Q."/>
            <person name="Liu X."/>
            <person name="Ma X."/>
            <person name="Naidoo K."/>
            <person name="Pethybridge S.J."/>
            <person name="Sun J."/>
            <person name="Steenkamp E.T."/>
            <person name="van der Nest M.A."/>
            <person name="van Wyk S."/>
            <person name="Wingfield M.J."/>
            <person name="Xiong C."/>
            <person name="Yue Q."/>
            <person name="Zhang X."/>
        </authorList>
    </citation>
    <scope>NUCLEOTIDE SEQUENCE [LARGE SCALE GENOMIC DNA]</scope>
    <source>
        <strain evidence="3 4">BP5796</strain>
    </source>
</reference>
<name>A0A3D8Q880_9HELO</name>
<dbReference type="OrthoDB" id="4062651at2759"/>
<dbReference type="SMART" id="SM00220">
    <property type="entry name" value="S_TKc"/>
    <property type="match status" value="1"/>
</dbReference>
<gene>
    <name evidence="3" type="ORF">BP5796_12639</name>
</gene>
<evidence type="ECO:0000313" key="4">
    <source>
        <dbReference type="Proteomes" id="UP000256328"/>
    </source>
</evidence>
<dbReference type="EMBL" id="PDLN01000022">
    <property type="protein sequence ID" value="RDW57838.1"/>
    <property type="molecule type" value="Genomic_DNA"/>
</dbReference>
<dbReference type="InterPro" id="IPR011009">
    <property type="entry name" value="Kinase-like_dom_sf"/>
</dbReference>
<protein>
    <recommendedName>
        <fullName evidence="2">Protein kinase domain-containing protein</fullName>
    </recommendedName>
</protein>
<sequence length="1231" mass="140981">MAARSNSGKELRNILAEKLVNAVYEDKPEQFLPQSLFSKLITKEVIIRELGLEGKTKLGLEEQTDTDLIHWIYKDAPKLFATTVQCLRDPDSVRNAMRQFKEFRPAGDSNSTTRGIDDLTLSSIELFDEKKTVQTCYNSAFKSNWEPFPRAEFFSKRWRCLAEVFKPDQYKYKLSIESILPVVWKNEAKRGGFSQVHRVEIHKDHWKHDCASDMIAIKSISLGNSNEAEGAKAAWEKEAKALKAIKKLNTPHILQCIAAVEQEHRLFFLFRWADGGDLHDYWHERSPHRRQANMVRDVIRQLYGLAEALHMLHNINSTDESRSHDARESIRHGDIKPTNILRFLNGQGTTELGLLKIADMGLAKQHVQYTRERNGITSTNYWTVQYMAPDHMRSQPLSRLYDIWSMGCVILDFVVWILYGNEGLEEFSQAVRTTKDKGGEAPYFSVKQTNNGVKQFEINPNVTIWLDGMLKDDPECAKESAIHDLLCLVKNKLLVVDLPPDHVRDRVGNPSQPKIRNKRDGTHQPVRATARILRDQLSKILDNIEKPQGYENYLLIAPNMDDLKVVWPGKPKDSQGNRVCQNFKKGKDFCLTNTPQAEDRLDFPVDDNFAQCVFDQLPKSLLEPQSEASQLCAKCRHLIFWEGNFHVEYSGAYLKIGADGTAHDDNDLPYCRFCRMILKILEKAKVQDDKFVTFTREMSRLKIEGSLFNEPVVSLILNSMPSTDLIQIGLPRLPAIEKVDEREVLFKIIRSWVNDCDKHNGCRPKYNMRLPTRLIDIGRHEQDKICICVPQKDIPTEAFSYIALSHPWGEGDFDRFTTRNEADLDRFKQGISLDELPCTFRDAVITTRALGKQYLWIDSLCILQDDQADKTREIPLMEYVYSSAYCVIAASRAQDQHTGFLLRRKNRSFIRFPNGVYACEPIDNFRSDVLDGSLSQRAWVLQERALARRTVFFTEVQTYFECGEGIRCETLGKIKHAETAFLGDPNFPSKSLDSTRGERIRDFTTLFAQYSRLGLKYPEDRPNAITGLEARLHRIYDSPKGQYGIFDNGDMKMKGLFLRSLLWRRGEKSWMRLAGGIDYLNPEGNKYVWAVNSINAYWTGDRGVDTSATLSPSQHAAIVSTPYITARPWRIDLARVRGMKHQLIYDVVEDGSQQHGDSMDSAEQQMLEGVVIARPKHQCREDSTYILIVEQQPVHTQAFAHGTKSYRRIGVGSVLSAHTAKVELGPKARIY</sequence>
<accession>A0A3D8Q880</accession>
<dbReference type="PROSITE" id="PS50011">
    <property type="entry name" value="PROTEIN_KINASE_DOM"/>
    <property type="match status" value="1"/>
</dbReference>
<dbReference type="AlphaFoldDB" id="A0A3D8Q880"/>